<dbReference type="GeneID" id="23613151"/>
<keyword evidence="3" id="KW-1185">Reference proteome</keyword>
<evidence type="ECO:0000313" key="2">
    <source>
        <dbReference type="EMBL" id="KFM24881.1"/>
    </source>
</evidence>
<dbReference type="Proteomes" id="UP000028924">
    <property type="component" value="Unassembled WGS sequence"/>
</dbReference>
<name>A0A087SGM7_AUXPR</name>
<feature type="compositionally biased region" description="Basic and acidic residues" evidence="1">
    <location>
        <begin position="1"/>
        <end position="16"/>
    </location>
</feature>
<gene>
    <name evidence="2" type="ORF">F751_1760</name>
</gene>
<dbReference type="KEGG" id="apro:F751_1760"/>
<feature type="region of interest" description="Disordered" evidence="1">
    <location>
        <begin position="1"/>
        <end position="74"/>
    </location>
</feature>
<dbReference type="RefSeq" id="XP_011397769.1">
    <property type="nucleotide sequence ID" value="XM_011399467.1"/>
</dbReference>
<proteinExistence type="predicted"/>
<accession>A0A087SGM7</accession>
<evidence type="ECO:0000256" key="1">
    <source>
        <dbReference type="SAM" id="MobiDB-lite"/>
    </source>
</evidence>
<protein>
    <submittedName>
        <fullName evidence="2">Uncharacterized protein</fullName>
    </submittedName>
</protein>
<organism evidence="2 3">
    <name type="scientific">Auxenochlorella protothecoides</name>
    <name type="common">Green microalga</name>
    <name type="synonym">Chlorella protothecoides</name>
    <dbReference type="NCBI Taxonomy" id="3075"/>
    <lineage>
        <taxon>Eukaryota</taxon>
        <taxon>Viridiplantae</taxon>
        <taxon>Chlorophyta</taxon>
        <taxon>core chlorophytes</taxon>
        <taxon>Trebouxiophyceae</taxon>
        <taxon>Chlorellales</taxon>
        <taxon>Chlorellaceae</taxon>
        <taxon>Auxenochlorella</taxon>
    </lineage>
</organism>
<sequence length="74" mass="8223">MAPPSDGHERHGDHTPHTWPRRPWAGSGQPGAQGLRWTVSFPRTRLAHPSASGPTQHCFEEPRGLMRNRLTHGA</sequence>
<dbReference type="EMBL" id="KL662111">
    <property type="protein sequence ID" value="KFM24881.1"/>
    <property type="molecule type" value="Genomic_DNA"/>
</dbReference>
<dbReference type="AlphaFoldDB" id="A0A087SGM7"/>
<evidence type="ECO:0000313" key="3">
    <source>
        <dbReference type="Proteomes" id="UP000028924"/>
    </source>
</evidence>
<reference evidence="2 3" key="1">
    <citation type="journal article" date="2014" name="BMC Genomics">
        <title>Oil accumulation mechanisms of the oleaginous microalga Chlorella protothecoides revealed through its genome, transcriptomes, and proteomes.</title>
        <authorList>
            <person name="Gao C."/>
            <person name="Wang Y."/>
            <person name="Shen Y."/>
            <person name="Yan D."/>
            <person name="He X."/>
            <person name="Dai J."/>
            <person name="Wu Q."/>
        </authorList>
    </citation>
    <scope>NUCLEOTIDE SEQUENCE [LARGE SCALE GENOMIC DNA]</scope>
    <source>
        <strain evidence="2 3">0710</strain>
    </source>
</reference>